<dbReference type="Gene3D" id="3.30.450.270">
    <property type="match status" value="1"/>
</dbReference>
<keyword evidence="4" id="KW-0600">Photoreceptor protein</keyword>
<dbReference type="InterPro" id="IPR036890">
    <property type="entry name" value="HATPase_C_sf"/>
</dbReference>
<keyword evidence="8" id="KW-0157">Chromophore</keyword>
<dbReference type="InterPro" id="IPR035965">
    <property type="entry name" value="PAS-like_dom_sf"/>
</dbReference>
<keyword evidence="6" id="KW-0808">Transferase</keyword>
<feature type="domain" description="Histidine kinase" evidence="11">
    <location>
        <begin position="530"/>
        <end position="744"/>
    </location>
</feature>
<comment type="similarity">
    <text evidence="2">In the N-terminal section; belongs to the phytochrome family.</text>
</comment>
<dbReference type="Pfam" id="PF00360">
    <property type="entry name" value="PHY"/>
    <property type="match status" value="1"/>
</dbReference>
<organism evidence="12 13">
    <name type="scientific">Noviherbaspirillum suwonense</name>
    <dbReference type="NCBI Taxonomy" id="1224511"/>
    <lineage>
        <taxon>Bacteria</taxon>
        <taxon>Pseudomonadati</taxon>
        <taxon>Pseudomonadota</taxon>
        <taxon>Betaproteobacteria</taxon>
        <taxon>Burkholderiales</taxon>
        <taxon>Oxalobacteraceae</taxon>
        <taxon>Noviherbaspirillum</taxon>
    </lineage>
</organism>
<evidence type="ECO:0000256" key="9">
    <source>
        <dbReference type="ARBA" id="ARBA00023170"/>
    </source>
</evidence>
<dbReference type="InterPro" id="IPR029016">
    <property type="entry name" value="GAF-like_dom_sf"/>
</dbReference>
<sequence>MTTSSSPDRKLDTTACDREPIHIPGGIQPHGYLVNVSQDGFRVRQASENVTALFGRPLDDILGRALDDLVGTAAVEVIARSLLNATQMPQPVYAGAVALGEAGYFDVIVHRSGKATLIEFEPVQRSGAADFRLLYAVMGRFLKTLSHVDSVDAVCEYAVRSIRELTGMGRVFLYSFDHNEDALVMAESVKPGYPSYSGQRFPASDIPHQARRLYVANHVRLIADANYEPARLAPLLDPETGAPTDLGFAGLRAVSPVHLQYMKNMGTLASMSISLIIKGRLWGMISCHDKNPHFIPFEVRTACEQLGQILALRIESINENNEYAYRLRLRGRLVSILAALSQPEEFVHNMASASQDLLMLMDAAGAALVFEGDTILFGRTPPRAEVDGLVEWLGAGNDELVHTNCLSRDYPPAAAFTECASGMLAMSISRTRRHYLIWFRPEVVRSVEWAGNPAHKDDVQAAPLTPRKSFELWRETVRHTSAPWQRGELEVALEFRSAILGIVLARAEEMAGLADELGRANKELESFSYSVSHDLRAPLRHIVGFADLLSELEGSSLNDRAKRYLKNIGDSARFAGKLVDDLLSFSQMGRSALHVAATDMQQVVKAAIRRVSQDAQGRQIEWSIGPLPVIRCDATFIELAVYNLLSNAVKYSRDRPVAHISVHAEIKDDATVFHFSDDGVGFSMEYAHKLFAVFQRLHRMEEFEGTGIGLANVRRIVERHNGQVWAKGVLNEGAVFSFSIPKQLPV</sequence>
<gene>
    <name evidence="12" type="ORF">SAMN06295970_111103</name>
</gene>
<keyword evidence="13" id="KW-1185">Reference proteome</keyword>
<dbReference type="SMART" id="SM00388">
    <property type="entry name" value="HisKA"/>
    <property type="match status" value="1"/>
</dbReference>
<keyword evidence="7 12" id="KW-0418">Kinase</keyword>
<dbReference type="PROSITE" id="PS50046">
    <property type="entry name" value="PHYTOCHROME_2"/>
    <property type="match status" value="1"/>
</dbReference>
<dbReference type="SUPFAM" id="SSF55785">
    <property type="entry name" value="PYP-like sensor domain (PAS domain)"/>
    <property type="match status" value="1"/>
</dbReference>
<dbReference type="Pfam" id="PF02518">
    <property type="entry name" value="HATPase_c"/>
    <property type="match status" value="1"/>
</dbReference>
<evidence type="ECO:0000256" key="8">
    <source>
        <dbReference type="ARBA" id="ARBA00022991"/>
    </source>
</evidence>
<dbReference type="PANTHER" id="PTHR42878">
    <property type="entry name" value="TWO-COMPONENT HISTIDINE KINASE"/>
    <property type="match status" value="1"/>
</dbReference>
<reference evidence="12 13" key="1">
    <citation type="submission" date="2017-05" db="EMBL/GenBank/DDBJ databases">
        <authorList>
            <person name="Varghese N."/>
            <person name="Submissions S."/>
        </authorList>
    </citation>
    <scope>NUCLEOTIDE SEQUENCE [LARGE SCALE GENOMIC DNA]</scope>
    <source>
        <strain evidence="12 13">DSM 26001</strain>
    </source>
</reference>
<evidence type="ECO:0000259" key="10">
    <source>
        <dbReference type="PROSITE" id="PS50046"/>
    </source>
</evidence>
<dbReference type="CDD" id="cd00082">
    <property type="entry name" value="HisKA"/>
    <property type="match status" value="1"/>
</dbReference>
<dbReference type="InterPro" id="IPR050351">
    <property type="entry name" value="BphY/WalK/GraS-like"/>
</dbReference>
<feature type="domain" description="Phytochrome chromophore attachment site" evidence="10">
    <location>
        <begin position="150"/>
        <end position="308"/>
    </location>
</feature>
<dbReference type="PRINTS" id="PR01033">
    <property type="entry name" value="PHYTOCHROME"/>
</dbReference>
<comment type="caution">
    <text evidence="12">The sequence shown here is derived from an EMBL/GenBank/DDBJ whole genome shotgun (WGS) entry which is preliminary data.</text>
</comment>
<dbReference type="EMBL" id="FXUL01000011">
    <property type="protein sequence ID" value="SMP66027.1"/>
    <property type="molecule type" value="Genomic_DNA"/>
</dbReference>
<evidence type="ECO:0000256" key="2">
    <source>
        <dbReference type="ARBA" id="ARBA00006402"/>
    </source>
</evidence>
<dbReference type="Proteomes" id="UP001158049">
    <property type="component" value="Unassembled WGS sequence"/>
</dbReference>
<dbReference type="SMART" id="SM00387">
    <property type="entry name" value="HATPase_c"/>
    <property type="match status" value="1"/>
</dbReference>
<accession>A0ABY1QBS6</accession>
<dbReference type="PANTHER" id="PTHR42878:SF15">
    <property type="entry name" value="BACTERIOPHYTOCHROME"/>
    <property type="match status" value="1"/>
</dbReference>
<evidence type="ECO:0000313" key="13">
    <source>
        <dbReference type="Proteomes" id="UP001158049"/>
    </source>
</evidence>
<dbReference type="Gene3D" id="1.10.287.130">
    <property type="match status" value="1"/>
</dbReference>
<dbReference type="SMART" id="SM00065">
    <property type="entry name" value="GAF"/>
    <property type="match status" value="1"/>
</dbReference>
<dbReference type="InterPro" id="IPR003594">
    <property type="entry name" value="HATPase_dom"/>
</dbReference>
<dbReference type="InterPro" id="IPR001294">
    <property type="entry name" value="Phytochrome"/>
</dbReference>
<dbReference type="Gene3D" id="3.30.450.20">
    <property type="entry name" value="PAS domain"/>
    <property type="match status" value="1"/>
</dbReference>
<comment type="catalytic activity">
    <reaction evidence="1">
        <text>ATP + protein L-histidine = ADP + protein N-phospho-L-histidine.</text>
        <dbReference type="EC" id="2.7.13.3"/>
    </reaction>
</comment>
<dbReference type="Gene3D" id="3.30.450.40">
    <property type="match status" value="1"/>
</dbReference>
<evidence type="ECO:0000256" key="1">
    <source>
        <dbReference type="ARBA" id="ARBA00000085"/>
    </source>
</evidence>
<dbReference type="InterPro" id="IPR013515">
    <property type="entry name" value="Phytochrome_cen-reg"/>
</dbReference>
<dbReference type="InterPro" id="IPR013654">
    <property type="entry name" value="PAS_2"/>
</dbReference>
<keyword evidence="9" id="KW-0675">Receptor</keyword>
<dbReference type="PROSITE" id="PS50109">
    <property type="entry name" value="HIS_KIN"/>
    <property type="match status" value="1"/>
</dbReference>
<protein>
    <recommendedName>
        <fullName evidence="3">histidine kinase</fullName>
        <ecNumber evidence="3">2.7.13.3</ecNumber>
    </recommendedName>
</protein>
<evidence type="ECO:0000256" key="7">
    <source>
        <dbReference type="ARBA" id="ARBA00022777"/>
    </source>
</evidence>
<dbReference type="EC" id="2.7.13.3" evidence="3"/>
<keyword evidence="5" id="KW-0716">Sensory transduction</keyword>
<dbReference type="Pfam" id="PF08446">
    <property type="entry name" value="PAS_2"/>
    <property type="match status" value="1"/>
</dbReference>
<dbReference type="Pfam" id="PF01590">
    <property type="entry name" value="GAF"/>
    <property type="match status" value="1"/>
</dbReference>
<dbReference type="Gene3D" id="3.30.565.10">
    <property type="entry name" value="Histidine kinase-like ATPase, C-terminal domain"/>
    <property type="match status" value="1"/>
</dbReference>
<dbReference type="SUPFAM" id="SSF55781">
    <property type="entry name" value="GAF domain-like"/>
    <property type="match status" value="2"/>
</dbReference>
<evidence type="ECO:0000259" key="11">
    <source>
        <dbReference type="PROSITE" id="PS50109"/>
    </source>
</evidence>
<dbReference type="InterPro" id="IPR003661">
    <property type="entry name" value="HisK_dim/P_dom"/>
</dbReference>
<dbReference type="InterPro" id="IPR003018">
    <property type="entry name" value="GAF"/>
</dbReference>
<dbReference type="GO" id="GO:0016301">
    <property type="term" value="F:kinase activity"/>
    <property type="evidence" value="ECO:0007669"/>
    <property type="project" value="UniProtKB-KW"/>
</dbReference>
<evidence type="ECO:0000256" key="4">
    <source>
        <dbReference type="ARBA" id="ARBA00022543"/>
    </source>
</evidence>
<evidence type="ECO:0000256" key="6">
    <source>
        <dbReference type="ARBA" id="ARBA00022679"/>
    </source>
</evidence>
<dbReference type="InterPro" id="IPR005467">
    <property type="entry name" value="His_kinase_dom"/>
</dbReference>
<evidence type="ECO:0000313" key="12">
    <source>
        <dbReference type="EMBL" id="SMP66027.1"/>
    </source>
</evidence>
<dbReference type="RefSeq" id="WP_283443134.1">
    <property type="nucleotide sequence ID" value="NZ_FXUL01000011.1"/>
</dbReference>
<dbReference type="InterPro" id="IPR016132">
    <property type="entry name" value="Phyto_chromo_attachment"/>
</dbReference>
<dbReference type="Pfam" id="PF00512">
    <property type="entry name" value="HisKA"/>
    <property type="match status" value="1"/>
</dbReference>
<dbReference type="InterPro" id="IPR036097">
    <property type="entry name" value="HisK_dim/P_sf"/>
</dbReference>
<dbReference type="SUPFAM" id="SSF55874">
    <property type="entry name" value="ATPase domain of HSP90 chaperone/DNA topoisomerase II/histidine kinase"/>
    <property type="match status" value="1"/>
</dbReference>
<evidence type="ECO:0000256" key="3">
    <source>
        <dbReference type="ARBA" id="ARBA00012438"/>
    </source>
</evidence>
<dbReference type="InterPro" id="IPR043150">
    <property type="entry name" value="Phytochrome_PHY_sf"/>
</dbReference>
<name>A0ABY1QBS6_9BURK</name>
<evidence type="ECO:0000256" key="5">
    <source>
        <dbReference type="ARBA" id="ARBA00022606"/>
    </source>
</evidence>
<dbReference type="SUPFAM" id="SSF47384">
    <property type="entry name" value="Homodimeric domain of signal transducing histidine kinase"/>
    <property type="match status" value="1"/>
</dbReference>
<proteinExistence type="inferred from homology"/>